<organism evidence="8">
    <name type="scientific">Thiolapillus brandeum</name>
    <dbReference type="NCBI Taxonomy" id="1076588"/>
    <lineage>
        <taxon>Bacteria</taxon>
        <taxon>Pseudomonadati</taxon>
        <taxon>Pseudomonadota</taxon>
        <taxon>Gammaproteobacteria</taxon>
        <taxon>Chromatiales</taxon>
        <taxon>Sedimenticolaceae</taxon>
        <taxon>Thiolapillus</taxon>
    </lineage>
</organism>
<dbReference type="Proteomes" id="UP000885822">
    <property type="component" value="Unassembled WGS sequence"/>
</dbReference>
<dbReference type="PROSITE" id="PS51007">
    <property type="entry name" value="CYTC"/>
    <property type="match status" value="1"/>
</dbReference>
<dbReference type="InterPro" id="IPR036909">
    <property type="entry name" value="Cyt_c-like_dom_sf"/>
</dbReference>
<dbReference type="AlphaFoldDB" id="A0A831KB36"/>
<dbReference type="GO" id="GO:0005506">
    <property type="term" value="F:iron ion binding"/>
    <property type="evidence" value="ECO:0007669"/>
    <property type="project" value="InterPro"/>
</dbReference>
<protein>
    <submittedName>
        <fullName evidence="8">C-type cytochrome</fullName>
    </submittedName>
</protein>
<keyword evidence="3 6" id="KW-0479">Metal-binding</keyword>
<dbReference type="PANTHER" id="PTHR35008">
    <property type="entry name" value="BLL4482 PROTEIN-RELATED"/>
    <property type="match status" value="1"/>
</dbReference>
<proteinExistence type="predicted"/>
<evidence type="ECO:0000256" key="5">
    <source>
        <dbReference type="ARBA" id="ARBA00023004"/>
    </source>
</evidence>
<dbReference type="GO" id="GO:0009055">
    <property type="term" value="F:electron transfer activity"/>
    <property type="evidence" value="ECO:0007669"/>
    <property type="project" value="InterPro"/>
</dbReference>
<comment type="caution">
    <text evidence="8">The sequence shown here is derived from an EMBL/GenBank/DDBJ whole genome shotgun (WGS) entry which is preliminary data.</text>
</comment>
<evidence type="ECO:0000256" key="2">
    <source>
        <dbReference type="ARBA" id="ARBA00022617"/>
    </source>
</evidence>
<dbReference type="SUPFAM" id="SSF46626">
    <property type="entry name" value="Cytochrome c"/>
    <property type="match status" value="1"/>
</dbReference>
<reference evidence="8" key="1">
    <citation type="journal article" date="2020" name="mSystems">
        <title>Genome- and Community-Level Interaction Insights into Carbon Utilization and Element Cycling Functions of Hydrothermarchaeota in Hydrothermal Sediment.</title>
        <authorList>
            <person name="Zhou Z."/>
            <person name="Liu Y."/>
            <person name="Xu W."/>
            <person name="Pan J."/>
            <person name="Luo Z.H."/>
            <person name="Li M."/>
        </authorList>
    </citation>
    <scope>NUCLEOTIDE SEQUENCE [LARGE SCALE GENOMIC DNA]</scope>
    <source>
        <strain evidence="8">HyVt-26</strain>
    </source>
</reference>
<dbReference type="Gene3D" id="1.10.760.10">
    <property type="entry name" value="Cytochrome c-like domain"/>
    <property type="match status" value="1"/>
</dbReference>
<feature type="domain" description="Cytochrome c" evidence="7">
    <location>
        <begin position="53"/>
        <end position="146"/>
    </location>
</feature>
<name>A0A831KB36_9GAMM</name>
<dbReference type="InterPro" id="IPR008168">
    <property type="entry name" value="Cyt_C_IC"/>
</dbReference>
<evidence type="ECO:0000256" key="3">
    <source>
        <dbReference type="ARBA" id="ARBA00022723"/>
    </source>
</evidence>
<dbReference type="Pfam" id="PF13442">
    <property type="entry name" value="Cytochrome_CBB3"/>
    <property type="match status" value="1"/>
</dbReference>
<keyword evidence="1" id="KW-0813">Transport</keyword>
<keyword evidence="4" id="KW-0249">Electron transport</keyword>
<keyword evidence="5 6" id="KW-0408">Iron</keyword>
<evidence type="ECO:0000313" key="8">
    <source>
        <dbReference type="EMBL" id="HDK37609.1"/>
    </source>
</evidence>
<evidence type="ECO:0000256" key="6">
    <source>
        <dbReference type="PROSITE-ProRule" id="PRU00433"/>
    </source>
</evidence>
<dbReference type="PANTHER" id="PTHR35008:SF4">
    <property type="entry name" value="BLL4482 PROTEIN"/>
    <property type="match status" value="1"/>
</dbReference>
<evidence type="ECO:0000259" key="7">
    <source>
        <dbReference type="PROSITE" id="PS51007"/>
    </source>
</evidence>
<evidence type="ECO:0000256" key="4">
    <source>
        <dbReference type="ARBA" id="ARBA00022982"/>
    </source>
</evidence>
<dbReference type="InterPro" id="IPR051459">
    <property type="entry name" value="Cytochrome_c-type_DH"/>
</dbReference>
<gene>
    <name evidence="8" type="ORF">ENG92_01140</name>
</gene>
<keyword evidence="2 6" id="KW-0349">Heme</keyword>
<accession>A0A831KB36</accession>
<dbReference type="EMBL" id="DRCV01000051">
    <property type="protein sequence ID" value="HDK37609.1"/>
    <property type="molecule type" value="Genomic_DNA"/>
</dbReference>
<dbReference type="PROSITE" id="PS51257">
    <property type="entry name" value="PROKAR_LIPOPROTEIN"/>
    <property type="match status" value="1"/>
</dbReference>
<sequence>MNRPIVLLMSVPLLLALGACSEQKEKVQNSAEQKAPVAAPVVVQTAQRWYSSEQAGRGEKLFQQNCAECHKPDASGDPNWKQTNAEGKLPPPPLNGTAHAWHHPMPLLQQIVRNGGIPMGGSMPAFKDKLTNEQINDIFAWVQTHWSDKIYTTWIQINQRARNKQ</sequence>
<dbReference type="InterPro" id="IPR009056">
    <property type="entry name" value="Cyt_c-like_dom"/>
</dbReference>
<dbReference type="GO" id="GO:0020037">
    <property type="term" value="F:heme binding"/>
    <property type="evidence" value="ECO:0007669"/>
    <property type="project" value="InterPro"/>
</dbReference>
<evidence type="ECO:0000256" key="1">
    <source>
        <dbReference type="ARBA" id="ARBA00022448"/>
    </source>
</evidence>
<dbReference type="PRINTS" id="PR00605">
    <property type="entry name" value="CYTCHROMECIC"/>
</dbReference>